<protein>
    <submittedName>
        <fullName evidence="7">Iron complex transport system substrate-binding protein</fullName>
    </submittedName>
</protein>
<comment type="similarity">
    <text evidence="2">Belongs to the bacterial solute-binding protein 8 family.</text>
</comment>
<dbReference type="EMBL" id="FTNT01000001">
    <property type="protein sequence ID" value="SIR65799.1"/>
    <property type="molecule type" value="Genomic_DNA"/>
</dbReference>
<dbReference type="OrthoDB" id="1846031at2"/>
<dbReference type="InterPro" id="IPR051313">
    <property type="entry name" value="Bact_iron-sidero_bind"/>
</dbReference>
<dbReference type="GO" id="GO:0030288">
    <property type="term" value="C:outer membrane-bounded periplasmic space"/>
    <property type="evidence" value="ECO:0007669"/>
    <property type="project" value="TreeGrafter"/>
</dbReference>
<feature type="domain" description="Fe/B12 periplasmic-binding" evidence="6">
    <location>
        <begin position="59"/>
        <end position="334"/>
    </location>
</feature>
<sequence>MRRLTIALTGVVLAVATACSAPAETSDSTSSSAKAESGALPVTISHLYGSTTIDKQPSRIATMGPGDGDLLLALGLKPTTLTPFADASGKTNVFPWNEKYIDKANPPAVLGTATSQLGDTITQALATNPDLILAVNQSVTKDQYASLSKAAPTLLHDAKYQDWQVPWTSSTEEIGKAIGMPAATEKLIDQTRQKYADAKKQHPEMVGKTAAVVIGGADGSVSLYSPGDGRGQTLTNLGYTFPDSLKPALSGGFYGDISNENLGMLSKLDKLVVVDWEGATEKVKANPAFQALDVVKRGDVVYADQVTGSAMSVPTVLTIPWVVDQLVPELTAKS</sequence>
<evidence type="ECO:0000256" key="4">
    <source>
        <dbReference type="ARBA" id="ARBA00022729"/>
    </source>
</evidence>
<evidence type="ECO:0000256" key="2">
    <source>
        <dbReference type="ARBA" id="ARBA00008814"/>
    </source>
</evidence>
<comment type="subcellular location">
    <subcellularLocation>
        <location evidence="1">Cell envelope</location>
    </subcellularLocation>
</comment>
<feature type="chain" id="PRO_5012275269" evidence="5">
    <location>
        <begin position="24"/>
        <end position="334"/>
    </location>
</feature>
<keyword evidence="8" id="KW-1185">Reference proteome</keyword>
<proteinExistence type="inferred from homology"/>
<keyword evidence="3" id="KW-0813">Transport</keyword>
<reference evidence="7 8" key="1">
    <citation type="submission" date="2017-01" db="EMBL/GenBank/DDBJ databases">
        <authorList>
            <person name="Mah S.A."/>
            <person name="Swanson W.J."/>
            <person name="Moy G.W."/>
            <person name="Vacquier V.D."/>
        </authorList>
    </citation>
    <scope>NUCLEOTIDE SEQUENCE [LARGE SCALE GENOMIC DNA]</scope>
    <source>
        <strain evidence="7 8">CPCC 203464</strain>
    </source>
</reference>
<evidence type="ECO:0000259" key="6">
    <source>
        <dbReference type="PROSITE" id="PS50983"/>
    </source>
</evidence>
<dbReference type="GO" id="GO:1901678">
    <property type="term" value="P:iron coordination entity transport"/>
    <property type="evidence" value="ECO:0007669"/>
    <property type="project" value="UniProtKB-ARBA"/>
</dbReference>
<dbReference type="InterPro" id="IPR002491">
    <property type="entry name" value="ABC_transptr_periplasmic_BD"/>
</dbReference>
<evidence type="ECO:0000313" key="7">
    <source>
        <dbReference type="EMBL" id="SIR65799.1"/>
    </source>
</evidence>
<dbReference type="PROSITE" id="PS51257">
    <property type="entry name" value="PROKAR_LIPOPROTEIN"/>
    <property type="match status" value="1"/>
</dbReference>
<dbReference type="STRING" id="1344003.SAMN05445060_0292"/>
<dbReference type="Gene3D" id="3.40.50.1980">
    <property type="entry name" value="Nitrogenase molybdenum iron protein domain"/>
    <property type="match status" value="2"/>
</dbReference>
<evidence type="ECO:0000256" key="1">
    <source>
        <dbReference type="ARBA" id="ARBA00004196"/>
    </source>
</evidence>
<dbReference type="PANTHER" id="PTHR30532:SF24">
    <property type="entry name" value="FERRIC ENTEROBACTIN-BINDING PERIPLASMIC PROTEIN FEPB"/>
    <property type="match status" value="1"/>
</dbReference>
<organism evidence="7 8">
    <name type="scientific">Williamsia sterculiae</name>
    <dbReference type="NCBI Taxonomy" id="1344003"/>
    <lineage>
        <taxon>Bacteria</taxon>
        <taxon>Bacillati</taxon>
        <taxon>Actinomycetota</taxon>
        <taxon>Actinomycetes</taxon>
        <taxon>Mycobacteriales</taxon>
        <taxon>Nocardiaceae</taxon>
        <taxon>Williamsia</taxon>
    </lineage>
</organism>
<keyword evidence="4 5" id="KW-0732">Signal</keyword>
<dbReference type="Pfam" id="PF01497">
    <property type="entry name" value="Peripla_BP_2"/>
    <property type="match status" value="1"/>
</dbReference>
<dbReference type="PANTHER" id="PTHR30532">
    <property type="entry name" value="IRON III DICITRATE-BINDING PERIPLASMIC PROTEIN"/>
    <property type="match status" value="1"/>
</dbReference>
<evidence type="ECO:0000256" key="5">
    <source>
        <dbReference type="SAM" id="SignalP"/>
    </source>
</evidence>
<dbReference type="SUPFAM" id="SSF53807">
    <property type="entry name" value="Helical backbone' metal receptor"/>
    <property type="match status" value="1"/>
</dbReference>
<dbReference type="AlphaFoldDB" id="A0A1N7CQB4"/>
<dbReference type="PROSITE" id="PS50983">
    <property type="entry name" value="FE_B12_PBP"/>
    <property type="match status" value="1"/>
</dbReference>
<evidence type="ECO:0000256" key="3">
    <source>
        <dbReference type="ARBA" id="ARBA00022448"/>
    </source>
</evidence>
<accession>A0A1N7CQB4</accession>
<feature type="signal peptide" evidence="5">
    <location>
        <begin position="1"/>
        <end position="23"/>
    </location>
</feature>
<dbReference type="Proteomes" id="UP000186218">
    <property type="component" value="Unassembled WGS sequence"/>
</dbReference>
<name>A0A1N7CQB4_9NOCA</name>
<gene>
    <name evidence="7" type="ORF">SAMN05445060_0292</name>
</gene>
<evidence type="ECO:0000313" key="8">
    <source>
        <dbReference type="Proteomes" id="UP000186218"/>
    </source>
</evidence>
<dbReference type="RefSeq" id="WP_076475846.1">
    <property type="nucleotide sequence ID" value="NZ_FTNT01000001.1"/>
</dbReference>